<dbReference type="PANTHER" id="PTHR48044:SF22">
    <property type="entry name" value="GLYCOSYLTRANSFERASE"/>
    <property type="match status" value="1"/>
</dbReference>
<reference evidence="6 7" key="1">
    <citation type="journal article" date="2016" name="Sci. Rep.">
        <title>The Dendrobium catenatum Lindl. genome sequence provides insights into polysaccharide synthase, floral development and adaptive evolution.</title>
        <authorList>
            <person name="Zhang G.Q."/>
            <person name="Xu Q."/>
            <person name="Bian C."/>
            <person name="Tsai W.C."/>
            <person name="Yeh C.M."/>
            <person name="Liu K.W."/>
            <person name="Yoshida K."/>
            <person name="Zhang L.S."/>
            <person name="Chang S.B."/>
            <person name="Chen F."/>
            <person name="Shi Y."/>
            <person name="Su Y.Y."/>
            <person name="Zhang Y.Q."/>
            <person name="Chen L.J."/>
            <person name="Yin Y."/>
            <person name="Lin M."/>
            <person name="Huang H."/>
            <person name="Deng H."/>
            <person name="Wang Z.W."/>
            <person name="Zhu S.L."/>
            <person name="Zhao X."/>
            <person name="Deng C."/>
            <person name="Niu S.C."/>
            <person name="Huang J."/>
            <person name="Wang M."/>
            <person name="Liu G.H."/>
            <person name="Yang H.J."/>
            <person name="Xiao X.J."/>
            <person name="Hsiao Y.Y."/>
            <person name="Wu W.L."/>
            <person name="Chen Y.Y."/>
            <person name="Mitsuda N."/>
            <person name="Ohme-Takagi M."/>
            <person name="Luo Y.B."/>
            <person name="Van de Peer Y."/>
            <person name="Liu Z.J."/>
        </authorList>
    </citation>
    <scope>NUCLEOTIDE SEQUENCE [LARGE SCALE GENOMIC DNA]</scope>
    <source>
        <tissue evidence="6">The whole plant</tissue>
    </source>
</reference>
<name>A0A2I0W8M4_9ASPA</name>
<keyword evidence="3" id="KW-0328">Glycosyltransferase</keyword>
<feature type="domain" description="Glycosyltransferase N-terminal" evidence="5">
    <location>
        <begin position="29"/>
        <end position="251"/>
    </location>
</feature>
<dbReference type="Pfam" id="PF26168">
    <property type="entry name" value="Glyco_transf_N"/>
    <property type="match status" value="1"/>
</dbReference>
<organism evidence="6 7">
    <name type="scientific">Dendrobium catenatum</name>
    <dbReference type="NCBI Taxonomy" id="906689"/>
    <lineage>
        <taxon>Eukaryota</taxon>
        <taxon>Viridiplantae</taxon>
        <taxon>Streptophyta</taxon>
        <taxon>Embryophyta</taxon>
        <taxon>Tracheophyta</taxon>
        <taxon>Spermatophyta</taxon>
        <taxon>Magnoliopsida</taxon>
        <taxon>Liliopsida</taxon>
        <taxon>Asparagales</taxon>
        <taxon>Orchidaceae</taxon>
        <taxon>Epidendroideae</taxon>
        <taxon>Malaxideae</taxon>
        <taxon>Dendrobiinae</taxon>
        <taxon>Dendrobium</taxon>
    </lineage>
</organism>
<protein>
    <recommendedName>
        <fullName evidence="4">Glycosyltransferase</fullName>
        <ecNumber evidence="4">2.4.1.-</ecNumber>
    </recommendedName>
</protein>
<dbReference type="GO" id="GO:0008194">
    <property type="term" value="F:UDP-glycosyltransferase activity"/>
    <property type="evidence" value="ECO:0007669"/>
    <property type="project" value="InterPro"/>
</dbReference>
<dbReference type="PANTHER" id="PTHR48044">
    <property type="entry name" value="GLYCOSYLTRANSFERASE"/>
    <property type="match status" value="1"/>
</dbReference>
<dbReference type="Gene3D" id="3.40.50.2000">
    <property type="entry name" value="Glycogen Phosphorylase B"/>
    <property type="match status" value="2"/>
</dbReference>
<dbReference type="Pfam" id="PF00201">
    <property type="entry name" value="UDPGT"/>
    <property type="match status" value="1"/>
</dbReference>
<dbReference type="GO" id="GO:1901137">
    <property type="term" value="P:carbohydrate derivative biosynthetic process"/>
    <property type="evidence" value="ECO:0007669"/>
    <property type="project" value="UniProtKB-ARBA"/>
</dbReference>
<dbReference type="InterPro" id="IPR035595">
    <property type="entry name" value="UDP_glycos_trans_CS"/>
</dbReference>
<dbReference type="CDD" id="cd03784">
    <property type="entry name" value="GT1_Gtf-like"/>
    <property type="match status" value="1"/>
</dbReference>
<sequence length="472" mass="52561">MHHTLKIYKCLDRTSKLSSPFAGEMSNADEVTVVIVPFPAHGHLNQLLHLSLLLSTRYGLTVHFASTASHNRQAKLRLQGWPLSSLSSIHFHDLPLPPIPSPPPNPHSPNSFPTHLQPLFEATDLICSALSSLFLSLSASSRRLVVIHDHIISLDGFEATAIPNGESYAFRGPSAAFHFEAAQLMKQGAGLEELSSPEFIRFIERRRRDVVTSSGFIMNTCREVESEFLDILTLQEDFLGKPIFAIGPLNPVPMHNNTDINRDECLEWLDGHPPCSVVYVSFGTMSTISDEQAEQLAYGLRRSGHRFLWVLRDADRADIFAFESSYRRLPAGFEKAVEGVGKVVRGWVPQLDVLAHRATGGFMSHCGWNSCMEAVSCGVPVMAWPMHSDQPANARLLAEGLKVGVVVRGWDRRREVVPAERVEEVVRIVLEGEEGRRMREKAREMGETVRAAQKDGGSSKKALDVLVAHWRR</sequence>
<evidence type="ECO:0000256" key="1">
    <source>
        <dbReference type="ARBA" id="ARBA00009995"/>
    </source>
</evidence>
<accession>A0A2I0W8M4</accession>
<dbReference type="InterPro" id="IPR058980">
    <property type="entry name" value="Glyco_transf_N"/>
</dbReference>
<comment type="similarity">
    <text evidence="1 3">Belongs to the UDP-glycosyltransferase family.</text>
</comment>
<evidence type="ECO:0000313" key="6">
    <source>
        <dbReference type="EMBL" id="PKU72001.1"/>
    </source>
</evidence>
<dbReference type="InterPro" id="IPR002213">
    <property type="entry name" value="UDP_glucos_trans"/>
</dbReference>
<keyword evidence="2 3" id="KW-0808">Transferase</keyword>
<evidence type="ECO:0000256" key="3">
    <source>
        <dbReference type="RuleBase" id="RU003718"/>
    </source>
</evidence>
<dbReference type="FunFam" id="3.40.50.2000:FF:000060">
    <property type="entry name" value="Glycosyltransferase"/>
    <property type="match status" value="1"/>
</dbReference>
<proteinExistence type="inferred from homology"/>
<evidence type="ECO:0000259" key="5">
    <source>
        <dbReference type="Pfam" id="PF26168"/>
    </source>
</evidence>
<keyword evidence="7" id="KW-1185">Reference proteome</keyword>
<reference evidence="6 7" key="2">
    <citation type="journal article" date="2017" name="Nature">
        <title>The Apostasia genome and the evolution of orchids.</title>
        <authorList>
            <person name="Zhang G.Q."/>
            <person name="Liu K.W."/>
            <person name="Li Z."/>
            <person name="Lohaus R."/>
            <person name="Hsiao Y.Y."/>
            <person name="Niu S.C."/>
            <person name="Wang J.Y."/>
            <person name="Lin Y.C."/>
            <person name="Xu Q."/>
            <person name="Chen L.J."/>
            <person name="Yoshida K."/>
            <person name="Fujiwara S."/>
            <person name="Wang Z.W."/>
            <person name="Zhang Y.Q."/>
            <person name="Mitsuda N."/>
            <person name="Wang M."/>
            <person name="Liu G.H."/>
            <person name="Pecoraro L."/>
            <person name="Huang H.X."/>
            <person name="Xiao X.J."/>
            <person name="Lin M."/>
            <person name="Wu X.Y."/>
            <person name="Wu W.L."/>
            <person name="Chen Y.Y."/>
            <person name="Chang S.B."/>
            <person name="Sakamoto S."/>
            <person name="Ohme-Takagi M."/>
            <person name="Yagi M."/>
            <person name="Zeng S.J."/>
            <person name="Shen C.Y."/>
            <person name="Yeh C.M."/>
            <person name="Luo Y.B."/>
            <person name="Tsai W.C."/>
            <person name="Van de Peer Y."/>
            <person name="Liu Z.J."/>
        </authorList>
    </citation>
    <scope>NUCLEOTIDE SEQUENCE [LARGE SCALE GENOMIC DNA]</scope>
    <source>
        <tissue evidence="6">The whole plant</tissue>
    </source>
</reference>
<dbReference type="EMBL" id="KZ502845">
    <property type="protein sequence ID" value="PKU72001.1"/>
    <property type="molecule type" value="Genomic_DNA"/>
</dbReference>
<evidence type="ECO:0000313" key="7">
    <source>
        <dbReference type="Proteomes" id="UP000233837"/>
    </source>
</evidence>
<dbReference type="AlphaFoldDB" id="A0A2I0W8M4"/>
<evidence type="ECO:0000256" key="4">
    <source>
        <dbReference type="RuleBase" id="RU362057"/>
    </source>
</evidence>
<dbReference type="SUPFAM" id="SSF53756">
    <property type="entry name" value="UDP-Glycosyltransferase/glycogen phosphorylase"/>
    <property type="match status" value="1"/>
</dbReference>
<dbReference type="PROSITE" id="PS00375">
    <property type="entry name" value="UDPGT"/>
    <property type="match status" value="1"/>
</dbReference>
<dbReference type="EC" id="2.4.1.-" evidence="4"/>
<dbReference type="Proteomes" id="UP000233837">
    <property type="component" value="Unassembled WGS sequence"/>
</dbReference>
<evidence type="ECO:0000256" key="2">
    <source>
        <dbReference type="ARBA" id="ARBA00022679"/>
    </source>
</evidence>
<gene>
    <name evidence="6" type="primary">SB20O07.14</name>
    <name evidence="6" type="ORF">MA16_Dca007365</name>
</gene>